<dbReference type="InterPro" id="IPR029058">
    <property type="entry name" value="AB_hydrolase_fold"/>
</dbReference>
<evidence type="ECO:0000256" key="7">
    <source>
        <dbReference type="ARBA" id="ARBA00031934"/>
    </source>
</evidence>
<evidence type="ECO:0000256" key="4">
    <source>
        <dbReference type="ARBA" id="ARBA00022801"/>
    </source>
</evidence>
<reference evidence="8 9" key="1">
    <citation type="journal article" date="2017" name="Mycologia">
        <title>Bifiguratus adelaidae, gen. et sp. nov., a new member of Mucoromycotina in endophytic and soil-dwelling habitats.</title>
        <authorList>
            <person name="Torres-Cruz T.J."/>
            <person name="Billingsley Tobias T.L."/>
            <person name="Almatruk M."/>
            <person name="Hesse C."/>
            <person name="Kuske C.R."/>
            <person name="Desiro A."/>
            <person name="Benucci G.M."/>
            <person name="Bonito G."/>
            <person name="Stajich J.E."/>
            <person name="Dunlap C."/>
            <person name="Arnold A.E."/>
            <person name="Porras-Alfaro A."/>
        </authorList>
    </citation>
    <scope>NUCLEOTIDE SEQUENCE [LARGE SCALE GENOMIC DNA]</scope>
    <source>
        <strain evidence="8 9">AZ0501</strain>
    </source>
</reference>
<dbReference type="PANTHER" id="PTHR11247:SF8">
    <property type="entry name" value="PALMITOYL-PROTEIN THIOESTERASE 1"/>
    <property type="match status" value="1"/>
</dbReference>
<keyword evidence="4" id="KW-0378">Hydrolase</keyword>
<keyword evidence="3" id="KW-0732">Signal</keyword>
<proteinExistence type="predicted"/>
<comment type="caution">
    <text evidence="8">The sequence shown here is derived from an EMBL/GenBank/DDBJ whole genome shotgun (WGS) entry which is preliminary data.</text>
</comment>
<dbReference type="PRINTS" id="PR00414">
    <property type="entry name" value="PPTHIESTRASE"/>
</dbReference>
<evidence type="ECO:0000313" key="8">
    <source>
        <dbReference type="EMBL" id="OZJ02023.1"/>
    </source>
</evidence>
<evidence type="ECO:0000256" key="1">
    <source>
        <dbReference type="ARBA" id="ARBA00012423"/>
    </source>
</evidence>
<dbReference type="EC" id="3.1.2.22" evidence="1"/>
<keyword evidence="9" id="KW-1185">Reference proteome</keyword>
<dbReference type="InterPro" id="IPR002472">
    <property type="entry name" value="Palm_thioest"/>
</dbReference>
<keyword evidence="5" id="KW-1015">Disulfide bond</keyword>
<protein>
    <recommendedName>
        <fullName evidence="2">Palmitoyl-protein thioesterase 1</fullName>
        <ecNumber evidence="1">3.1.2.22</ecNumber>
    </recommendedName>
    <alternativeName>
        <fullName evidence="7">Palmitoyl-protein hydrolase 1</fullName>
    </alternativeName>
</protein>
<dbReference type="PANTHER" id="PTHR11247">
    <property type="entry name" value="PALMITOYL-PROTEIN THIOESTERASE/DOLICHYLDIPHOSPHATASE 1"/>
    <property type="match status" value="1"/>
</dbReference>
<evidence type="ECO:0000256" key="3">
    <source>
        <dbReference type="ARBA" id="ARBA00022729"/>
    </source>
</evidence>
<keyword evidence="6" id="KW-0325">Glycoprotein</keyword>
<name>A0A261XUM1_9FUNG</name>
<dbReference type="SUPFAM" id="SSF53474">
    <property type="entry name" value="alpha/beta-Hydrolases"/>
    <property type="match status" value="1"/>
</dbReference>
<dbReference type="OrthoDB" id="10263094at2759"/>
<sequence length="224" mass="25792">MGKIEAVIREHLPDTYVYSVQLAPSDSEDQKAGFFGNVNMQVDTVCEQLRNDEHLKDGFNAIGFSQGGQFLRQGAYAGYVRDHVVQAQYYKDWQNLEAYLKNNIFLPDINNELPAKNSTYAKHLQRLHTFVMIQFDKDITVKPAGSAWFDYYNASGILVPLKDQPLYKEDWIGLMALDKQDRLVFKTCPGAHMQFTLDYFVEEVLWPYLADQQASTEKQVVFDI</sequence>
<evidence type="ECO:0000256" key="5">
    <source>
        <dbReference type="ARBA" id="ARBA00023157"/>
    </source>
</evidence>
<dbReference type="EMBL" id="MVBO01000201">
    <property type="protein sequence ID" value="OZJ02023.1"/>
    <property type="molecule type" value="Genomic_DNA"/>
</dbReference>
<dbReference type="GO" id="GO:0008474">
    <property type="term" value="F:palmitoyl-(protein) hydrolase activity"/>
    <property type="evidence" value="ECO:0007669"/>
    <property type="project" value="UniProtKB-EC"/>
</dbReference>
<dbReference type="Proteomes" id="UP000242875">
    <property type="component" value="Unassembled WGS sequence"/>
</dbReference>
<dbReference type="Gene3D" id="3.40.50.1820">
    <property type="entry name" value="alpha/beta hydrolase"/>
    <property type="match status" value="2"/>
</dbReference>
<evidence type="ECO:0000313" key="9">
    <source>
        <dbReference type="Proteomes" id="UP000242875"/>
    </source>
</evidence>
<evidence type="ECO:0000256" key="6">
    <source>
        <dbReference type="ARBA" id="ARBA00023180"/>
    </source>
</evidence>
<gene>
    <name evidence="8" type="ORF">BZG36_05227</name>
</gene>
<dbReference type="Pfam" id="PF02089">
    <property type="entry name" value="Palm_thioest"/>
    <property type="match status" value="2"/>
</dbReference>
<dbReference type="AlphaFoldDB" id="A0A261XUM1"/>
<accession>A0A261XUM1</accession>
<evidence type="ECO:0000256" key="2">
    <source>
        <dbReference type="ARBA" id="ARBA00014212"/>
    </source>
</evidence>
<organism evidence="8 9">
    <name type="scientific">Bifiguratus adelaidae</name>
    <dbReference type="NCBI Taxonomy" id="1938954"/>
    <lineage>
        <taxon>Eukaryota</taxon>
        <taxon>Fungi</taxon>
        <taxon>Fungi incertae sedis</taxon>
        <taxon>Mucoromycota</taxon>
        <taxon>Mucoromycotina</taxon>
        <taxon>Endogonomycetes</taxon>
        <taxon>Endogonales</taxon>
        <taxon>Endogonales incertae sedis</taxon>
        <taxon>Bifiguratus</taxon>
    </lineage>
</organism>